<feature type="signal peptide" evidence="5">
    <location>
        <begin position="1"/>
        <end position="44"/>
    </location>
</feature>
<evidence type="ECO:0000256" key="5">
    <source>
        <dbReference type="SAM" id="SignalP"/>
    </source>
</evidence>
<dbReference type="EMBL" id="BOQP01000001">
    <property type="protein sequence ID" value="GIM66494.1"/>
    <property type="molecule type" value="Genomic_DNA"/>
</dbReference>
<keyword evidence="3" id="KW-0378">Hydrolase</keyword>
<keyword evidence="4" id="KW-0788">Thiol protease</keyword>
<dbReference type="GO" id="GO:0006508">
    <property type="term" value="P:proteolysis"/>
    <property type="evidence" value="ECO:0007669"/>
    <property type="project" value="UniProtKB-KW"/>
</dbReference>
<feature type="chain" id="PRO_5037940144" description="NlpC/P60 domain-containing protein" evidence="5">
    <location>
        <begin position="45"/>
        <end position="294"/>
    </location>
</feature>
<feature type="domain" description="NlpC/P60" evidence="6">
    <location>
        <begin position="185"/>
        <end position="294"/>
    </location>
</feature>
<protein>
    <recommendedName>
        <fullName evidence="6">NlpC/P60 domain-containing protein</fullName>
    </recommendedName>
</protein>
<keyword evidence="8" id="KW-1185">Reference proteome</keyword>
<dbReference type="SUPFAM" id="SSF54001">
    <property type="entry name" value="Cysteine proteinases"/>
    <property type="match status" value="1"/>
</dbReference>
<dbReference type="PANTHER" id="PTHR47359">
    <property type="entry name" value="PEPTIDOGLYCAN DL-ENDOPEPTIDASE CWLO"/>
    <property type="match status" value="1"/>
</dbReference>
<evidence type="ECO:0000256" key="2">
    <source>
        <dbReference type="ARBA" id="ARBA00022670"/>
    </source>
</evidence>
<evidence type="ECO:0000313" key="7">
    <source>
        <dbReference type="EMBL" id="GIM66494.1"/>
    </source>
</evidence>
<dbReference type="Gene3D" id="3.90.1720.10">
    <property type="entry name" value="endopeptidase domain like (from Nostoc punctiforme)"/>
    <property type="match status" value="1"/>
</dbReference>
<dbReference type="Pfam" id="PF00877">
    <property type="entry name" value="NLPC_P60"/>
    <property type="match status" value="1"/>
</dbReference>
<dbReference type="PROSITE" id="PS51935">
    <property type="entry name" value="NLPC_P60"/>
    <property type="match status" value="1"/>
</dbReference>
<keyword evidence="2" id="KW-0645">Protease</keyword>
<evidence type="ECO:0000259" key="6">
    <source>
        <dbReference type="PROSITE" id="PS51935"/>
    </source>
</evidence>
<dbReference type="AlphaFoldDB" id="A0A919VKC8"/>
<dbReference type="PANTHER" id="PTHR47359:SF3">
    <property type="entry name" value="NLP_P60 DOMAIN-CONTAINING PROTEIN-RELATED"/>
    <property type="match status" value="1"/>
</dbReference>
<evidence type="ECO:0000313" key="8">
    <source>
        <dbReference type="Proteomes" id="UP000680865"/>
    </source>
</evidence>
<dbReference type="GO" id="GO:0008234">
    <property type="term" value="F:cysteine-type peptidase activity"/>
    <property type="evidence" value="ECO:0007669"/>
    <property type="project" value="UniProtKB-KW"/>
</dbReference>
<name>A0A919VKC8_9ACTN</name>
<comment type="similarity">
    <text evidence="1">Belongs to the peptidase C40 family.</text>
</comment>
<dbReference type="InterPro" id="IPR000064">
    <property type="entry name" value="NLP_P60_dom"/>
</dbReference>
<accession>A0A919VKC8</accession>
<evidence type="ECO:0000256" key="1">
    <source>
        <dbReference type="ARBA" id="ARBA00007074"/>
    </source>
</evidence>
<gene>
    <name evidence="7" type="ORF">Aco04nite_02250</name>
</gene>
<dbReference type="InterPro" id="IPR051794">
    <property type="entry name" value="PG_Endopeptidase_C40"/>
</dbReference>
<dbReference type="InterPro" id="IPR038765">
    <property type="entry name" value="Papain-like_cys_pep_sf"/>
</dbReference>
<dbReference type="Proteomes" id="UP000680865">
    <property type="component" value="Unassembled WGS sequence"/>
</dbReference>
<evidence type="ECO:0000256" key="4">
    <source>
        <dbReference type="ARBA" id="ARBA00022807"/>
    </source>
</evidence>
<reference evidence="7" key="1">
    <citation type="submission" date="2021-03" db="EMBL/GenBank/DDBJ databases">
        <title>Whole genome shotgun sequence of Actinoplanes consettensis NBRC 14913.</title>
        <authorList>
            <person name="Komaki H."/>
            <person name="Tamura T."/>
        </authorList>
    </citation>
    <scope>NUCLEOTIDE SEQUENCE</scope>
    <source>
        <strain evidence="7">NBRC 14913</strain>
    </source>
</reference>
<comment type="caution">
    <text evidence="7">The sequence shown here is derived from an EMBL/GenBank/DDBJ whole genome shotgun (WGS) entry which is preliminary data.</text>
</comment>
<organism evidence="7 8">
    <name type="scientific">Winogradskya consettensis</name>
    <dbReference type="NCBI Taxonomy" id="113560"/>
    <lineage>
        <taxon>Bacteria</taxon>
        <taxon>Bacillati</taxon>
        <taxon>Actinomycetota</taxon>
        <taxon>Actinomycetes</taxon>
        <taxon>Micromonosporales</taxon>
        <taxon>Micromonosporaceae</taxon>
        <taxon>Winogradskya</taxon>
    </lineage>
</organism>
<evidence type="ECO:0000256" key="3">
    <source>
        <dbReference type="ARBA" id="ARBA00022801"/>
    </source>
</evidence>
<sequence>MSDSEGPRKPPRRTTGDALTRNALLLAVSAAAVTLSLTPAPAYSAPSPAIPGTITNANSITLTPHYPHTLNARSAPSVPLPAAHALSGLTPAALAMAAFSPGALTAAALTAAGRAPAIPERQLADLTAVQLMAEQRPDAGFTAAGRQSAQLTAEQRPAAGLTAAGRQVARLTPAQRTASRRAQILRRRAAITGYARAQVGKRYRYGASGPQSFDCSGLTRAAYLRAGIRLPHSSGSQAALAHPVPLSRAKPGDLVVGPGHVGIYLGGGMMVDAGNRRLGVTHRRMYRGLHVEQL</sequence>
<keyword evidence="5" id="KW-0732">Signal</keyword>
<proteinExistence type="inferred from homology"/>